<proteinExistence type="predicted"/>
<accession>Q312F4</accession>
<evidence type="ECO:0000313" key="2">
    <source>
        <dbReference type="Proteomes" id="UP000002710"/>
    </source>
</evidence>
<protein>
    <submittedName>
        <fullName evidence="1">Uncharacterized protein</fullName>
    </submittedName>
</protein>
<dbReference type="EMBL" id="CP000112">
    <property type="protein sequence ID" value="ABB38192.1"/>
    <property type="molecule type" value="Genomic_DNA"/>
</dbReference>
<keyword evidence="2" id="KW-1185">Reference proteome</keyword>
<dbReference type="STRING" id="207559.Dde_1393"/>
<dbReference type="KEGG" id="dde:Dde_1393"/>
<dbReference type="HOGENOM" id="CLU_2245548_0_0_7"/>
<organism evidence="1 2">
    <name type="scientific">Oleidesulfovibrio alaskensis (strain ATCC BAA-1058 / DSM 17464 / G20)</name>
    <name type="common">Desulfovibrio alaskensis</name>
    <dbReference type="NCBI Taxonomy" id="207559"/>
    <lineage>
        <taxon>Bacteria</taxon>
        <taxon>Pseudomonadati</taxon>
        <taxon>Thermodesulfobacteriota</taxon>
        <taxon>Desulfovibrionia</taxon>
        <taxon>Desulfovibrionales</taxon>
        <taxon>Desulfovibrionaceae</taxon>
        <taxon>Oleidesulfovibrio</taxon>
    </lineage>
</organism>
<reference evidence="1 2" key="1">
    <citation type="journal article" date="2011" name="J. Bacteriol.">
        <title>Complete genome sequence and updated annotation of Desulfovibrio alaskensis G20.</title>
        <authorList>
            <person name="Hauser L.J."/>
            <person name="Land M.L."/>
            <person name="Brown S.D."/>
            <person name="Larimer F."/>
            <person name="Keller K.L."/>
            <person name="Rapp-Giles B.J."/>
            <person name="Price M.N."/>
            <person name="Lin M."/>
            <person name="Bruce D.C."/>
            <person name="Detter J.C."/>
            <person name="Tapia R."/>
            <person name="Han C.S."/>
            <person name="Goodwin L.A."/>
            <person name="Cheng J.F."/>
            <person name="Pitluck S."/>
            <person name="Copeland A."/>
            <person name="Lucas S."/>
            <person name="Nolan M."/>
            <person name="Lapidus A.L."/>
            <person name="Palumbo A.V."/>
            <person name="Wall J.D."/>
        </authorList>
    </citation>
    <scope>NUCLEOTIDE SEQUENCE [LARGE SCALE GENOMIC DNA]</scope>
    <source>
        <strain evidence="2">ATCC BAA 1058 / DSM 17464 / G20</strain>
    </source>
</reference>
<dbReference type="RefSeq" id="WP_011367367.1">
    <property type="nucleotide sequence ID" value="NC_007519.1"/>
</dbReference>
<evidence type="ECO:0000313" key="1">
    <source>
        <dbReference type="EMBL" id="ABB38192.1"/>
    </source>
</evidence>
<dbReference type="Proteomes" id="UP000002710">
    <property type="component" value="Chromosome"/>
</dbReference>
<dbReference type="eggNOG" id="ENOG5032EXM">
    <property type="taxonomic scope" value="Bacteria"/>
</dbReference>
<name>Q312F4_OLEA2</name>
<sequence>MQYSMQQEFMRRRVQAMYNEVAVPLTAENIMLEADARKAFESALEQIADSARVTRGEVARRLTEFMYLLDTSKTIVGVLALPETGNELFVEVPSSQWSYDTQKP</sequence>
<gene>
    <name evidence="1" type="ordered locus">Dde_1393</name>
</gene>
<dbReference type="AlphaFoldDB" id="Q312F4"/>